<dbReference type="GO" id="GO:0006552">
    <property type="term" value="P:L-leucine catabolic process"/>
    <property type="evidence" value="ECO:0007669"/>
    <property type="project" value="TreeGrafter"/>
</dbReference>
<evidence type="ECO:0000313" key="6">
    <source>
        <dbReference type="Proteomes" id="UP000181985"/>
    </source>
</evidence>
<comment type="similarity">
    <text evidence="1">Belongs to the HMG-CoA lyase family.</text>
</comment>
<dbReference type="PANTHER" id="PTHR42738:SF7">
    <property type="entry name" value="HYDROXYMETHYLGLUTARYL-COA LYASE"/>
    <property type="match status" value="1"/>
</dbReference>
<protein>
    <submittedName>
        <fullName evidence="5">Hydroxymethylglutaryl-CoA lyase</fullName>
    </submittedName>
</protein>
<evidence type="ECO:0000256" key="1">
    <source>
        <dbReference type="ARBA" id="ARBA00009405"/>
    </source>
</evidence>
<dbReference type="PANTHER" id="PTHR42738">
    <property type="entry name" value="HYDROXYMETHYLGLUTARYL-COA LYASE"/>
    <property type="match status" value="1"/>
</dbReference>
<organism evidence="5 6">
    <name type="scientific">Halomonas aestuarii</name>
    <dbReference type="NCBI Taxonomy" id="1897729"/>
    <lineage>
        <taxon>Bacteria</taxon>
        <taxon>Pseudomonadati</taxon>
        <taxon>Pseudomonadota</taxon>
        <taxon>Gammaproteobacteria</taxon>
        <taxon>Oceanospirillales</taxon>
        <taxon>Halomonadaceae</taxon>
        <taxon>Halomonas</taxon>
    </lineage>
</organism>
<evidence type="ECO:0000256" key="2">
    <source>
        <dbReference type="ARBA" id="ARBA00022723"/>
    </source>
</evidence>
<evidence type="ECO:0000259" key="4">
    <source>
        <dbReference type="PROSITE" id="PS50991"/>
    </source>
</evidence>
<dbReference type="RefSeq" id="WP_071944481.1">
    <property type="nucleotide sequence ID" value="NZ_CP018139.1"/>
</dbReference>
<name>A0A1J0VHB1_9GAMM</name>
<dbReference type="OrthoDB" id="9784013at2"/>
<keyword evidence="3 5" id="KW-0456">Lyase</keyword>
<dbReference type="AlphaFoldDB" id="A0A1J0VHB1"/>
<accession>A0A1J0VHB1</accession>
<dbReference type="Proteomes" id="UP000181985">
    <property type="component" value="Chromosome"/>
</dbReference>
<evidence type="ECO:0000313" key="5">
    <source>
        <dbReference type="EMBL" id="APE31397.1"/>
    </source>
</evidence>
<dbReference type="GO" id="GO:0004419">
    <property type="term" value="F:hydroxymethylglutaryl-CoA lyase activity"/>
    <property type="evidence" value="ECO:0007669"/>
    <property type="project" value="TreeGrafter"/>
</dbReference>
<dbReference type="PROSITE" id="PS50991">
    <property type="entry name" value="PYR_CT"/>
    <property type="match status" value="1"/>
</dbReference>
<keyword evidence="6" id="KW-1185">Reference proteome</keyword>
<evidence type="ECO:0000256" key="3">
    <source>
        <dbReference type="ARBA" id="ARBA00023239"/>
    </source>
</evidence>
<proteinExistence type="inferred from homology"/>
<dbReference type="GO" id="GO:0046951">
    <property type="term" value="P:ketone body biosynthetic process"/>
    <property type="evidence" value="ECO:0007669"/>
    <property type="project" value="TreeGrafter"/>
</dbReference>
<dbReference type="KEGG" id="hsi:BOX17_10820"/>
<reference evidence="6" key="1">
    <citation type="submission" date="2016-11" db="EMBL/GenBank/DDBJ databases">
        <title>Halolamina sediminis sp. nov., an extremely halophilic archaeon isolated from solar salt.</title>
        <authorList>
            <person name="Koh H.-W."/>
            <person name="Rani S."/>
            <person name="Park S.-J."/>
        </authorList>
    </citation>
    <scope>NUCLEOTIDE SEQUENCE [LARGE SCALE GENOMIC DNA]</scope>
    <source>
        <strain evidence="6">Hb3</strain>
    </source>
</reference>
<dbReference type="GO" id="GO:0046872">
    <property type="term" value="F:metal ion binding"/>
    <property type="evidence" value="ECO:0007669"/>
    <property type="project" value="UniProtKB-KW"/>
</dbReference>
<dbReference type="InterPro" id="IPR013785">
    <property type="entry name" value="Aldolase_TIM"/>
</dbReference>
<gene>
    <name evidence="5" type="ORF">BOX17_10820</name>
</gene>
<dbReference type="SUPFAM" id="SSF51569">
    <property type="entry name" value="Aldolase"/>
    <property type="match status" value="1"/>
</dbReference>
<feature type="domain" description="Pyruvate carboxyltransferase" evidence="4">
    <location>
        <begin position="10"/>
        <end position="283"/>
    </location>
</feature>
<dbReference type="InterPro" id="IPR043594">
    <property type="entry name" value="HMGL"/>
</dbReference>
<dbReference type="NCBIfam" id="NF004283">
    <property type="entry name" value="PRK05692.1"/>
    <property type="match status" value="1"/>
</dbReference>
<dbReference type="InterPro" id="IPR000891">
    <property type="entry name" value="PYR_CT"/>
</dbReference>
<dbReference type="EMBL" id="CP018139">
    <property type="protein sequence ID" value="APE31397.1"/>
    <property type="molecule type" value="Genomic_DNA"/>
</dbReference>
<keyword evidence="2" id="KW-0479">Metal-binding</keyword>
<dbReference type="Pfam" id="PF00682">
    <property type="entry name" value="HMGL-like"/>
    <property type="match status" value="1"/>
</dbReference>
<sequence>MSLLSPPERVDIVEVAPRDGFQSIRDPLPTDEKIRCIQRLIDAGITRMEIGSFVSPRAIPQMADTDQLVAAFADRAAMRFSALVPNLRGAELALAKGVRELVFVVSVSESHNQGNVRRSVAESLEDLARIVALLKQEGNACLRLDLGTSFDCPYEGTIAWHQVDDVLTRARDLCGDLHLEVALCDTTGRATPYQVANHFSRLVERHAGPRLKWAFHGHDTYGMGVANALFAIHHGATTLDAACAGLGGCPFAPGATGNTATEDLVYALNGGDVDTGIDLARLLEAADAIAALPGGQTASHLRQVPRGRVTSPP</sequence>
<dbReference type="CDD" id="cd07938">
    <property type="entry name" value="DRE_TIM_HMGL"/>
    <property type="match status" value="1"/>
</dbReference>
<dbReference type="Gene3D" id="3.20.20.70">
    <property type="entry name" value="Aldolase class I"/>
    <property type="match status" value="1"/>
</dbReference>